<comment type="caution">
    <text evidence="2">The sequence shown here is derived from an EMBL/GenBank/DDBJ whole genome shotgun (WGS) entry which is preliminary data.</text>
</comment>
<evidence type="ECO:0000313" key="5">
    <source>
        <dbReference type="Proteomes" id="UP000307217"/>
    </source>
</evidence>
<dbReference type="GO" id="GO:0016787">
    <property type="term" value="F:hydrolase activity"/>
    <property type="evidence" value="ECO:0007669"/>
    <property type="project" value="UniProtKB-ARBA"/>
</dbReference>
<dbReference type="InterPro" id="IPR002591">
    <property type="entry name" value="Phosphodiest/P_Trfase"/>
</dbReference>
<reference evidence="4 5" key="1">
    <citation type="submission" date="2018-01" db="EMBL/GenBank/DDBJ databases">
        <authorList>
            <person name="Paulsen S."/>
            <person name="Gram L.K."/>
        </authorList>
    </citation>
    <scope>NUCLEOTIDE SEQUENCE [LARGE SCALE GENOMIC DNA]</scope>
    <source>
        <strain evidence="2 5">S3790</strain>
        <strain evidence="3 4">S3895</strain>
    </source>
</reference>
<evidence type="ECO:0000313" key="4">
    <source>
        <dbReference type="Proteomes" id="UP000307164"/>
    </source>
</evidence>
<sequence length="396" mass="44532">MSYVVKHLVLISFFFSVTAFAQQQSVVLISLDGFRWDYIEKHRAKGLANIAKQGVRVNKMWPVYPSKTFPNHISIITGLLPVNHGVIDNKFCDKKRDQCYKMGSGKDDSTWLNGIPLWNLAQMQGLKSAAYFWPESDARFNGMVPNYYYHYSQQSDYQARIDQIIQWLSLDETQRPHFVAGYFSLVDSLGHDFGPDSAEVYAGVQEIDMLITQLHKRLSKLPHPVNLIVVSDHGMSTVDSTQSIDIDALAIPAGWIVKNTGPRVLIYTKGANEADEMATIKKLNTQAKGRFVVMDEQTLVERNYFGSARIPDIILETYAPRVFSRGNQVAYQGTHGYPNTGDMAATFVAHGPAFKSGMKINEMKNLEIYPVISDVLGLKLLNKVDSDGEILRQALK</sequence>
<dbReference type="SUPFAM" id="SSF53649">
    <property type="entry name" value="Alkaline phosphatase-like"/>
    <property type="match status" value="1"/>
</dbReference>
<dbReference type="AlphaFoldDB" id="A0A5S3VAW6"/>
<evidence type="ECO:0000313" key="2">
    <source>
        <dbReference type="EMBL" id="TMO69107.1"/>
    </source>
</evidence>
<dbReference type="RefSeq" id="WP_138591127.1">
    <property type="nucleotide sequence ID" value="NZ_PNBW01000002.1"/>
</dbReference>
<accession>A0A5S3VAW6</accession>
<protein>
    <submittedName>
        <fullName evidence="2">Alkaline phosphatase family protein</fullName>
    </submittedName>
</protein>
<evidence type="ECO:0000313" key="3">
    <source>
        <dbReference type="EMBL" id="TMO79098.1"/>
    </source>
</evidence>
<keyword evidence="1" id="KW-0732">Signal</keyword>
<dbReference type="Proteomes" id="UP000307164">
    <property type="component" value="Unassembled WGS sequence"/>
</dbReference>
<dbReference type="CDD" id="cd16018">
    <property type="entry name" value="Enpp"/>
    <property type="match status" value="1"/>
</dbReference>
<reference evidence="5" key="2">
    <citation type="submission" date="2019-06" db="EMBL/GenBank/DDBJ databases">
        <title>Co-occurence of chitin degradation, pigmentation and bioactivity in marine Pseudoalteromonas.</title>
        <authorList>
            <person name="Sonnenschein E.C."/>
            <person name="Bech P.K."/>
        </authorList>
    </citation>
    <scope>NUCLEOTIDE SEQUENCE [LARGE SCALE GENOMIC DNA]</scope>
    <source>
        <strain evidence="5">S3790</strain>
        <strain evidence="3">S3895</strain>
    </source>
</reference>
<dbReference type="Pfam" id="PF01663">
    <property type="entry name" value="Phosphodiest"/>
    <property type="match status" value="1"/>
</dbReference>
<keyword evidence="4" id="KW-1185">Reference proteome</keyword>
<feature type="chain" id="PRO_5024316074" evidence="1">
    <location>
        <begin position="22"/>
        <end position="396"/>
    </location>
</feature>
<proteinExistence type="predicted"/>
<dbReference type="PANTHER" id="PTHR10151:SF120">
    <property type="entry name" value="BIS(5'-ADENOSYL)-TRIPHOSPHATASE"/>
    <property type="match status" value="1"/>
</dbReference>
<gene>
    <name evidence="2" type="ORF">CWC19_06650</name>
    <name evidence="3" type="ORF">CWC20_00330</name>
</gene>
<dbReference type="InterPro" id="IPR017850">
    <property type="entry name" value="Alkaline_phosphatase_core_sf"/>
</dbReference>
<reference evidence="2" key="3">
    <citation type="submission" date="2019-09" db="EMBL/GenBank/DDBJ databases">
        <title>Co-occurence of chitin degradation, pigmentation and bioactivity in marine Pseudoalteromonas.</title>
        <authorList>
            <person name="Sonnenschein E.C."/>
            <person name="Bech P.K."/>
        </authorList>
    </citation>
    <scope>NUCLEOTIDE SEQUENCE</scope>
    <source>
        <strain evidence="2">S3790</strain>
        <strain evidence="4">S3895</strain>
    </source>
</reference>
<dbReference type="Gene3D" id="3.30.1360.180">
    <property type="match status" value="1"/>
</dbReference>
<name>A0A5S3VAW6_9GAMM</name>
<feature type="signal peptide" evidence="1">
    <location>
        <begin position="1"/>
        <end position="21"/>
    </location>
</feature>
<dbReference type="OrthoDB" id="9771966at2"/>
<organism evidence="2 5">
    <name type="scientific">Pseudoalteromonas aurantia</name>
    <dbReference type="NCBI Taxonomy" id="43654"/>
    <lineage>
        <taxon>Bacteria</taxon>
        <taxon>Pseudomonadati</taxon>
        <taxon>Pseudomonadota</taxon>
        <taxon>Gammaproteobacteria</taxon>
        <taxon>Alteromonadales</taxon>
        <taxon>Pseudoalteromonadaceae</taxon>
        <taxon>Pseudoalteromonas</taxon>
    </lineage>
</organism>
<dbReference type="EMBL" id="PNBW01000002">
    <property type="protein sequence ID" value="TMO79098.1"/>
    <property type="molecule type" value="Genomic_DNA"/>
</dbReference>
<dbReference type="Gene3D" id="3.40.720.10">
    <property type="entry name" value="Alkaline Phosphatase, subunit A"/>
    <property type="match status" value="1"/>
</dbReference>
<dbReference type="EMBL" id="PNBX01000024">
    <property type="protein sequence ID" value="TMO69107.1"/>
    <property type="molecule type" value="Genomic_DNA"/>
</dbReference>
<dbReference type="Proteomes" id="UP000307217">
    <property type="component" value="Unassembled WGS sequence"/>
</dbReference>
<evidence type="ECO:0000256" key="1">
    <source>
        <dbReference type="SAM" id="SignalP"/>
    </source>
</evidence>
<dbReference type="PANTHER" id="PTHR10151">
    <property type="entry name" value="ECTONUCLEOTIDE PYROPHOSPHATASE/PHOSPHODIESTERASE"/>
    <property type="match status" value="1"/>
</dbReference>